<evidence type="ECO:0000313" key="4">
    <source>
        <dbReference type="Proteomes" id="UP000284842"/>
    </source>
</evidence>
<feature type="coiled-coil region" evidence="1">
    <location>
        <begin position="222"/>
        <end position="444"/>
    </location>
</feature>
<feature type="region of interest" description="Disordered" evidence="2">
    <location>
        <begin position="621"/>
        <end position="653"/>
    </location>
</feature>
<feature type="region of interest" description="Disordered" evidence="2">
    <location>
        <begin position="63"/>
        <end position="175"/>
    </location>
</feature>
<gene>
    <name evidence="3" type="ORF">CVT24_006681</name>
</gene>
<sequence>MFAAFMTNISRNSDGRSAGHSRNDNDNADADIEMGAPPIRNASYAAGIIESVVGSARLSFKPSTQHDLESGAQKSAYPREMSQTHRTQVQSVAHTYPPASQPSQSRTAQPSAPTPTHPPAAQPSQSHTQPSVPTPAQPSAPTPPHSPQTATESRPLLSPVRLPNDSQLGEPVPGTGLMVVDAGPVQGRSFRFDVSDQLRVAKKPSISLLAKRPRGGVETREIQDITSKAKGLEETLHNAQNDMRTKEELWKTKEDMWKGEYETLKNALGALQKARNEEQGKVAEMASRLEQLRTEDQRVMETKVQEANKGNEELKAMVHKAETRSEEMYAMLLEMKGELKQVRVDLDTEKKEKEEALALLQQARAEVERMTSALDELRKARDEKEAQMQQLLTEVGKMGEEVQESRRQLAEARREMEAEVERVTNLLEEMKRKEVARLENLQSQQPSQPLPQMQRVLLHNENQPPPPPQIQLPSAPNQTQAPEPQPSQMPGDFGPGNMDLESFVPSPAQVHPPLPQQTSQARLDPLHPEGEAPPHAQAAPQRSQPFPIPSGSAPREDEPLFLPGDDDVDMDDLTARPRGGQQRPVIRNPIQPSEVRAGRAALWSNSDMATRIEQKLDLLLSQDSPNRPSKSASKAPAPMYKVPQKRPKEEGKNERVEWVRCHINLLLGMGTSRTSDTARVFIDDYMGTGTILHEKMLAYDTYRGIGVRPEGPARDAFRVNWKNIKGHWNQKLYEYFEEHAKTEGYAPVDAFGNFAFEDGRELFELFFKRLTAIRDSIVQQKPRENETTAAAAMRYELQKNAARARARVNSRREVVRCPFLHSFALFH</sequence>
<organism evidence="3 4">
    <name type="scientific">Panaeolus cyanescens</name>
    <dbReference type="NCBI Taxonomy" id="181874"/>
    <lineage>
        <taxon>Eukaryota</taxon>
        <taxon>Fungi</taxon>
        <taxon>Dikarya</taxon>
        <taxon>Basidiomycota</taxon>
        <taxon>Agaricomycotina</taxon>
        <taxon>Agaricomycetes</taxon>
        <taxon>Agaricomycetidae</taxon>
        <taxon>Agaricales</taxon>
        <taxon>Agaricineae</taxon>
        <taxon>Galeropsidaceae</taxon>
        <taxon>Panaeolus</taxon>
    </lineage>
</organism>
<name>A0A409YRX6_9AGAR</name>
<dbReference type="PANTHER" id="PTHR23159">
    <property type="entry name" value="CENTROSOMAL PROTEIN 2"/>
    <property type="match status" value="1"/>
</dbReference>
<dbReference type="Proteomes" id="UP000284842">
    <property type="component" value="Unassembled WGS sequence"/>
</dbReference>
<dbReference type="AlphaFoldDB" id="A0A409YRX6"/>
<feature type="compositionally biased region" description="Pro residues" evidence="2">
    <location>
        <begin position="132"/>
        <end position="146"/>
    </location>
</feature>
<proteinExistence type="predicted"/>
<protein>
    <submittedName>
        <fullName evidence="3">Uncharacterized protein</fullName>
    </submittedName>
</protein>
<keyword evidence="4" id="KW-1185">Reference proteome</keyword>
<dbReference type="InParanoid" id="A0A409YRX6"/>
<feature type="compositionally biased region" description="Polar residues" evidence="2">
    <location>
        <begin position="84"/>
        <end position="93"/>
    </location>
</feature>
<evidence type="ECO:0000313" key="3">
    <source>
        <dbReference type="EMBL" id="PPR05729.1"/>
    </source>
</evidence>
<feature type="compositionally biased region" description="Pro residues" evidence="2">
    <location>
        <begin position="112"/>
        <end position="121"/>
    </location>
</feature>
<dbReference type="STRING" id="181874.A0A409YRX6"/>
<keyword evidence="1" id="KW-0175">Coiled coil</keyword>
<dbReference type="EMBL" id="NHTK01000766">
    <property type="protein sequence ID" value="PPR05729.1"/>
    <property type="molecule type" value="Genomic_DNA"/>
</dbReference>
<feature type="compositionally biased region" description="Polar residues" evidence="2">
    <location>
        <begin position="621"/>
        <end position="632"/>
    </location>
</feature>
<feature type="region of interest" description="Disordered" evidence="2">
    <location>
        <begin position="6"/>
        <end position="35"/>
    </location>
</feature>
<feature type="compositionally biased region" description="Polar residues" evidence="2">
    <location>
        <begin position="478"/>
        <end position="488"/>
    </location>
</feature>
<dbReference type="CDD" id="cd06503">
    <property type="entry name" value="ATP-synt_Fo_b"/>
    <property type="match status" value="1"/>
</dbReference>
<feature type="region of interest" description="Disordered" evidence="2">
    <location>
        <begin position="458"/>
        <end position="587"/>
    </location>
</feature>
<evidence type="ECO:0000256" key="2">
    <source>
        <dbReference type="SAM" id="MobiDB-lite"/>
    </source>
</evidence>
<dbReference type="PANTHER" id="PTHR23159:SF31">
    <property type="entry name" value="CENTROSOME-ASSOCIATED PROTEIN CEP250 ISOFORM X1"/>
    <property type="match status" value="1"/>
</dbReference>
<feature type="compositionally biased region" description="Low complexity" evidence="2">
    <location>
        <begin position="122"/>
        <end position="131"/>
    </location>
</feature>
<evidence type="ECO:0000256" key="1">
    <source>
        <dbReference type="SAM" id="Coils"/>
    </source>
</evidence>
<reference evidence="3 4" key="1">
    <citation type="journal article" date="2018" name="Evol. Lett.">
        <title>Horizontal gene cluster transfer increased hallucinogenic mushroom diversity.</title>
        <authorList>
            <person name="Reynolds H.T."/>
            <person name="Vijayakumar V."/>
            <person name="Gluck-Thaler E."/>
            <person name="Korotkin H.B."/>
            <person name="Matheny P.B."/>
            <person name="Slot J.C."/>
        </authorList>
    </citation>
    <scope>NUCLEOTIDE SEQUENCE [LARGE SCALE GENOMIC DNA]</scope>
    <source>
        <strain evidence="3 4">2629</strain>
    </source>
</reference>
<comment type="caution">
    <text evidence="3">The sequence shown here is derived from an EMBL/GenBank/DDBJ whole genome shotgun (WGS) entry which is preliminary data.</text>
</comment>
<accession>A0A409YRX6</accession>